<gene>
    <name evidence="6" type="ORF">H7849_21760</name>
</gene>
<feature type="transmembrane region" description="Helical" evidence="4">
    <location>
        <begin position="17"/>
        <end position="37"/>
    </location>
</feature>
<dbReference type="AlphaFoldDB" id="A0A7G8BGI7"/>
<dbReference type="GO" id="GO:0016020">
    <property type="term" value="C:membrane"/>
    <property type="evidence" value="ECO:0007669"/>
    <property type="project" value="InterPro"/>
</dbReference>
<dbReference type="InterPro" id="IPR003594">
    <property type="entry name" value="HATPase_dom"/>
</dbReference>
<keyword evidence="7" id="KW-1185">Reference proteome</keyword>
<organism evidence="6 7">
    <name type="scientific">Alloacidobacterium dinghuense</name>
    <dbReference type="NCBI Taxonomy" id="2763107"/>
    <lineage>
        <taxon>Bacteria</taxon>
        <taxon>Pseudomonadati</taxon>
        <taxon>Acidobacteriota</taxon>
        <taxon>Terriglobia</taxon>
        <taxon>Terriglobales</taxon>
        <taxon>Acidobacteriaceae</taxon>
        <taxon>Alloacidobacterium</taxon>
    </lineage>
</organism>
<evidence type="ECO:0000259" key="5">
    <source>
        <dbReference type="SMART" id="SM00387"/>
    </source>
</evidence>
<dbReference type="Proteomes" id="UP000515312">
    <property type="component" value="Chromosome"/>
</dbReference>
<proteinExistence type="predicted"/>
<dbReference type="PANTHER" id="PTHR24421:SF62">
    <property type="entry name" value="SENSORY TRANSDUCTION HISTIDINE KINASE"/>
    <property type="match status" value="1"/>
</dbReference>
<keyword evidence="2" id="KW-0418">Kinase</keyword>
<keyword evidence="4" id="KW-0812">Transmembrane</keyword>
<dbReference type="PANTHER" id="PTHR24421">
    <property type="entry name" value="NITRATE/NITRITE SENSOR PROTEIN NARX-RELATED"/>
    <property type="match status" value="1"/>
</dbReference>
<dbReference type="Gene3D" id="3.30.565.10">
    <property type="entry name" value="Histidine kinase-like ATPase, C-terminal domain"/>
    <property type="match status" value="1"/>
</dbReference>
<name>A0A7G8BGI7_9BACT</name>
<dbReference type="KEGG" id="adin:H7849_21760"/>
<dbReference type="InterPro" id="IPR011712">
    <property type="entry name" value="Sig_transdc_His_kin_sub3_dim/P"/>
</dbReference>
<keyword evidence="4" id="KW-0472">Membrane</keyword>
<dbReference type="EMBL" id="CP060394">
    <property type="protein sequence ID" value="QNI31657.1"/>
    <property type="molecule type" value="Genomic_DNA"/>
</dbReference>
<dbReference type="SUPFAM" id="SSF55874">
    <property type="entry name" value="ATPase domain of HSP90 chaperone/DNA topoisomerase II/histidine kinase"/>
    <property type="match status" value="1"/>
</dbReference>
<feature type="transmembrane region" description="Helical" evidence="4">
    <location>
        <begin position="192"/>
        <end position="215"/>
    </location>
</feature>
<evidence type="ECO:0000256" key="4">
    <source>
        <dbReference type="SAM" id="Phobius"/>
    </source>
</evidence>
<sequence length="455" mass="50935">MRRYTTIKLNLGLPLKLTFVLLVVFILGGNGLLIWQFRLAREQTDRLAVVSKQMMAVLRLRNSLVSFHQSIDELVVSHDTHALSLRSESLQKDLLEQLQQTREALSLSPSAHSFDRRFLPILDAVEIGFPHQLEAIRSLAATSDWEAVKYRDANELRPTEMEVTAFAEKIDEAFTTELSRSELNARSLQNRILFLIPFMALSTFLIAAMFVWVIARRILELRIEERLSERMLITRDLHDTFLQTIQGSKLFAEHALAKCSDVGGMRDALAQLVHWLDRASEEGRSALNSLRETQPKRDDFADALQAITVDARAQGPINVALSISGTPVDLLPEVQDEVLRIAREAIANARRHSLGSEVEVSLEYAGNLSLTISDDGRGFDRLDNAAVMSGHYGLQAMRERAARIGGNLTITSSATSGTQVKLTVSRRRLLRSLGNSTQDLSGYVHKPISPFTVKR</sequence>
<dbReference type="Pfam" id="PF02518">
    <property type="entry name" value="HATPase_c"/>
    <property type="match status" value="1"/>
</dbReference>
<evidence type="ECO:0000256" key="3">
    <source>
        <dbReference type="ARBA" id="ARBA00023012"/>
    </source>
</evidence>
<evidence type="ECO:0000256" key="1">
    <source>
        <dbReference type="ARBA" id="ARBA00022679"/>
    </source>
</evidence>
<dbReference type="GO" id="GO:0000155">
    <property type="term" value="F:phosphorelay sensor kinase activity"/>
    <property type="evidence" value="ECO:0007669"/>
    <property type="project" value="InterPro"/>
</dbReference>
<dbReference type="SMART" id="SM00387">
    <property type="entry name" value="HATPase_c"/>
    <property type="match status" value="1"/>
</dbReference>
<dbReference type="GO" id="GO:0046983">
    <property type="term" value="F:protein dimerization activity"/>
    <property type="evidence" value="ECO:0007669"/>
    <property type="project" value="InterPro"/>
</dbReference>
<dbReference type="Pfam" id="PF07730">
    <property type="entry name" value="HisKA_3"/>
    <property type="match status" value="1"/>
</dbReference>
<reference evidence="6 7" key="1">
    <citation type="submission" date="2020-08" db="EMBL/GenBank/DDBJ databases">
        <title>Edaphobacter telluris sp. nov. and Acidobacterium dinghuensis sp. nov., two acidobacteria isolated from forest soil.</title>
        <authorList>
            <person name="Fu J."/>
            <person name="Qiu L."/>
        </authorList>
    </citation>
    <scope>NUCLEOTIDE SEQUENCE [LARGE SCALE GENOMIC DNA]</scope>
    <source>
        <strain evidence="6">4Y35</strain>
    </source>
</reference>
<dbReference type="InterPro" id="IPR036890">
    <property type="entry name" value="HATPase_C_sf"/>
</dbReference>
<evidence type="ECO:0000313" key="7">
    <source>
        <dbReference type="Proteomes" id="UP000515312"/>
    </source>
</evidence>
<dbReference type="InterPro" id="IPR050482">
    <property type="entry name" value="Sensor_HK_TwoCompSys"/>
</dbReference>
<feature type="domain" description="Histidine kinase/HSP90-like ATPase" evidence="5">
    <location>
        <begin position="333"/>
        <end position="428"/>
    </location>
</feature>
<keyword evidence="1" id="KW-0808">Transferase</keyword>
<accession>A0A7G8BGI7</accession>
<evidence type="ECO:0000313" key="6">
    <source>
        <dbReference type="EMBL" id="QNI31657.1"/>
    </source>
</evidence>
<protein>
    <recommendedName>
        <fullName evidence="5">Histidine kinase/HSP90-like ATPase domain-containing protein</fullName>
    </recommendedName>
</protein>
<keyword evidence="4" id="KW-1133">Transmembrane helix</keyword>
<evidence type="ECO:0000256" key="2">
    <source>
        <dbReference type="ARBA" id="ARBA00022777"/>
    </source>
</evidence>
<dbReference type="RefSeq" id="WP_186742490.1">
    <property type="nucleotide sequence ID" value="NZ_CP060394.1"/>
</dbReference>
<keyword evidence="3" id="KW-0902">Two-component regulatory system</keyword>
<dbReference type="CDD" id="cd16917">
    <property type="entry name" value="HATPase_UhpB-NarQ-NarX-like"/>
    <property type="match status" value="1"/>
</dbReference>